<dbReference type="Gene3D" id="2.40.170.20">
    <property type="entry name" value="TonB-dependent receptor, beta-barrel domain"/>
    <property type="match status" value="1"/>
</dbReference>
<proteinExistence type="inferred from homology"/>
<dbReference type="Pfam" id="PF07715">
    <property type="entry name" value="Plug"/>
    <property type="match status" value="1"/>
</dbReference>
<gene>
    <name evidence="9" type="ORF">N790_11505</name>
</gene>
<feature type="signal peptide" evidence="6">
    <location>
        <begin position="1"/>
        <end position="27"/>
    </location>
</feature>
<dbReference type="InterPro" id="IPR000531">
    <property type="entry name" value="Beta-barrel_TonB"/>
</dbReference>
<dbReference type="PANTHER" id="PTHR40980:SF4">
    <property type="entry name" value="TONB-DEPENDENT RECEPTOR-LIKE BETA-BARREL DOMAIN-CONTAINING PROTEIN"/>
    <property type="match status" value="1"/>
</dbReference>
<protein>
    <recommendedName>
        <fullName evidence="11">TonB-dependent receptor</fullName>
    </recommendedName>
</protein>
<dbReference type="PATRIC" id="fig|1384054.3.peg.2493"/>
<dbReference type="InterPro" id="IPR012910">
    <property type="entry name" value="Plug_dom"/>
</dbReference>
<evidence type="ECO:0000256" key="6">
    <source>
        <dbReference type="SAM" id="SignalP"/>
    </source>
</evidence>
<evidence type="ECO:0000313" key="10">
    <source>
        <dbReference type="Proteomes" id="UP000029392"/>
    </source>
</evidence>
<evidence type="ECO:0000256" key="5">
    <source>
        <dbReference type="SAM" id="MobiDB-lite"/>
    </source>
</evidence>
<reference evidence="9 10" key="1">
    <citation type="submission" date="2013-09" db="EMBL/GenBank/DDBJ databases">
        <title>Genome sequencing of Arenimonas malthae.</title>
        <authorList>
            <person name="Chen F."/>
            <person name="Wang G."/>
        </authorList>
    </citation>
    <scope>NUCLEOTIDE SEQUENCE [LARGE SCALE GENOMIC DNA]</scope>
    <source>
        <strain evidence="9 10">CC-JY-1</strain>
    </source>
</reference>
<comment type="caution">
    <text evidence="9">The sequence shown here is derived from an EMBL/GenBank/DDBJ whole genome shotgun (WGS) entry which is preliminary data.</text>
</comment>
<sequence length="766" mass="85614">MKKNVLAASLSRALAGALLVAALPAVAQSTVATPDGGDGRRGEATQLEAIEVKGEIVYRDRTADTAPVLSYDLEYFQQFEPLTVGDMLKRVPSVAFLSDVLEYDGVRLRGLDPGYTQILINGKRVPGAGFDRSFFVDRIPAELVERIEIIRSASADRSGDAIAGSLNIVLRDGYSLDGGYLRAGALSYSDDEIEPLVGAVWGGEALGGNLLLGANAQGRRNPKQKYSWRYDAPGGGLDNTERQTDVRSGEDYSFNADYSVPVGQGQFGLRAFFVRTDRMQEEFSTEYSAGVETDQNIETLNANDLDIRTDNWAVDMDYSLPMAGGETRIRLGQAGIDDEQFEFEDEYEYLRDANPFPEDDRFTGDRTYTDIRDREISFELRHERDVAGKELRFGVEVVDKERETSILADRNRITIPNAPAPRPAVPGEFGPYLPVDGGLGTIEERRIEPFVRLNGEAGAFEWETGLRYQHTDLDVTDLTVDPADSKSSKDYGILLPSLHLRWNLDDDQRLIASFARTLRRPNFDQVTPALLLAELGDNDLLGNPDLEPERAWGLDLGWERRLGRRGVVGVNLFYRDISDLIEIANTGVEGDEGEGTWVLQPRNTGDGQVWGAEFDLSTPLTAFGMENTGVFFNYSWLDSEIEDSFGTRKFNDQSDYVFNVGFIQDLVELDASFGLTYRKQGEAWGRIIGEEVRTSYNGDLEAFVEKRFGEAWTLRLTGSNLLDASKDEVFDKFNTLEDQVLRDHDEYEVETEKGGRLYQLVLRYSF</sequence>
<feature type="region of interest" description="Disordered" evidence="5">
    <location>
        <begin position="223"/>
        <end position="243"/>
    </location>
</feature>
<comment type="similarity">
    <text evidence="4">Belongs to the TonB-dependent receptor family.</text>
</comment>
<keyword evidence="6" id="KW-0732">Signal</keyword>
<keyword evidence="2 4" id="KW-0472">Membrane</keyword>
<evidence type="ECO:0000259" key="8">
    <source>
        <dbReference type="Pfam" id="PF07715"/>
    </source>
</evidence>
<comment type="subcellular location">
    <subcellularLocation>
        <location evidence="1 4">Cell outer membrane</location>
    </subcellularLocation>
</comment>
<dbReference type="Pfam" id="PF00593">
    <property type="entry name" value="TonB_dep_Rec_b-barrel"/>
    <property type="match status" value="1"/>
</dbReference>
<feature type="chain" id="PRO_5001869690" description="TonB-dependent receptor" evidence="6">
    <location>
        <begin position="28"/>
        <end position="766"/>
    </location>
</feature>
<keyword evidence="4" id="KW-0798">TonB box</keyword>
<evidence type="ECO:0000256" key="3">
    <source>
        <dbReference type="ARBA" id="ARBA00023237"/>
    </source>
</evidence>
<evidence type="ECO:0000256" key="4">
    <source>
        <dbReference type="RuleBase" id="RU003357"/>
    </source>
</evidence>
<dbReference type="InterPro" id="IPR036942">
    <property type="entry name" value="Beta-barrel_TonB_sf"/>
</dbReference>
<accession>A0A091BDN2</accession>
<dbReference type="EMBL" id="AVCH01000199">
    <property type="protein sequence ID" value="KFN42485.1"/>
    <property type="molecule type" value="Genomic_DNA"/>
</dbReference>
<dbReference type="OrthoDB" id="9764669at2"/>
<evidence type="ECO:0000256" key="1">
    <source>
        <dbReference type="ARBA" id="ARBA00004442"/>
    </source>
</evidence>
<dbReference type="Proteomes" id="UP000029392">
    <property type="component" value="Unassembled WGS sequence"/>
</dbReference>
<evidence type="ECO:0000256" key="2">
    <source>
        <dbReference type="ARBA" id="ARBA00023136"/>
    </source>
</evidence>
<name>A0A091BDN2_9GAMM</name>
<dbReference type="CDD" id="cd01347">
    <property type="entry name" value="ligand_gated_channel"/>
    <property type="match status" value="1"/>
</dbReference>
<dbReference type="Gene3D" id="2.170.130.10">
    <property type="entry name" value="TonB-dependent receptor, plug domain"/>
    <property type="match status" value="1"/>
</dbReference>
<dbReference type="SUPFAM" id="SSF56935">
    <property type="entry name" value="Porins"/>
    <property type="match status" value="1"/>
</dbReference>
<keyword evidence="10" id="KW-1185">Reference proteome</keyword>
<evidence type="ECO:0008006" key="11">
    <source>
        <dbReference type="Google" id="ProtNLM"/>
    </source>
</evidence>
<dbReference type="AlphaFoldDB" id="A0A091BDN2"/>
<dbReference type="RefSeq" id="WP_043804988.1">
    <property type="nucleotide sequence ID" value="NZ_AVCH01000199.1"/>
</dbReference>
<feature type="domain" description="TonB-dependent receptor plug" evidence="8">
    <location>
        <begin position="66"/>
        <end position="164"/>
    </location>
</feature>
<dbReference type="PANTHER" id="PTHR40980">
    <property type="entry name" value="PLUG DOMAIN-CONTAINING PROTEIN"/>
    <property type="match status" value="1"/>
</dbReference>
<organism evidence="9 10">
    <name type="scientific">Arenimonas malthae CC-JY-1</name>
    <dbReference type="NCBI Taxonomy" id="1384054"/>
    <lineage>
        <taxon>Bacteria</taxon>
        <taxon>Pseudomonadati</taxon>
        <taxon>Pseudomonadota</taxon>
        <taxon>Gammaproteobacteria</taxon>
        <taxon>Lysobacterales</taxon>
        <taxon>Lysobacteraceae</taxon>
        <taxon>Arenimonas</taxon>
    </lineage>
</organism>
<evidence type="ECO:0000313" key="9">
    <source>
        <dbReference type="EMBL" id="KFN42485.1"/>
    </source>
</evidence>
<dbReference type="eggNOG" id="COG4771">
    <property type="taxonomic scope" value="Bacteria"/>
</dbReference>
<keyword evidence="3" id="KW-0998">Cell outer membrane</keyword>
<feature type="domain" description="TonB-dependent receptor-like beta-barrel" evidence="7">
    <location>
        <begin position="247"/>
        <end position="721"/>
    </location>
</feature>
<dbReference type="InterPro" id="IPR037066">
    <property type="entry name" value="Plug_dom_sf"/>
</dbReference>
<dbReference type="GO" id="GO:0009279">
    <property type="term" value="C:cell outer membrane"/>
    <property type="evidence" value="ECO:0007669"/>
    <property type="project" value="UniProtKB-SubCell"/>
</dbReference>
<evidence type="ECO:0000259" key="7">
    <source>
        <dbReference type="Pfam" id="PF00593"/>
    </source>
</evidence>
<dbReference type="STRING" id="1384054.N790_11505"/>